<keyword evidence="1" id="KW-1133">Transmembrane helix</keyword>
<evidence type="ECO:0000313" key="3">
    <source>
        <dbReference type="Proteomes" id="UP001143474"/>
    </source>
</evidence>
<dbReference type="Proteomes" id="UP001143474">
    <property type="component" value="Unassembled WGS sequence"/>
</dbReference>
<gene>
    <name evidence="2" type="ORF">GCM10017600_22570</name>
</gene>
<evidence type="ECO:0000256" key="1">
    <source>
        <dbReference type="SAM" id="Phobius"/>
    </source>
</evidence>
<accession>A0A9W6HYT1</accession>
<evidence type="ECO:0000313" key="2">
    <source>
        <dbReference type="EMBL" id="GLK08852.1"/>
    </source>
</evidence>
<dbReference type="EMBL" id="BSEV01000003">
    <property type="protein sequence ID" value="GLK08852.1"/>
    <property type="molecule type" value="Genomic_DNA"/>
</dbReference>
<sequence>MTLLRRHISPNNGLVSILALPAAVLMVVGLGWAALHFLFGPDVRRVDPAVLSELRAVGRVVGEDGGIAHEWENSYVEFKYLVVHLDGSATEDVVAETERRLSRSGWRVWQRQRHEIDLASARWTSTLVEVEQLEWAGHMSSELREAVAATGLPMSEMVYITIQA</sequence>
<feature type="transmembrane region" description="Helical" evidence="1">
    <location>
        <begin position="12"/>
        <end position="39"/>
    </location>
</feature>
<keyword evidence="1" id="KW-0812">Transmembrane</keyword>
<reference evidence="2" key="2">
    <citation type="submission" date="2023-01" db="EMBL/GenBank/DDBJ databases">
        <authorList>
            <person name="Sun Q."/>
            <person name="Evtushenko L."/>
        </authorList>
    </citation>
    <scope>NUCLEOTIDE SEQUENCE</scope>
    <source>
        <strain evidence="2">VKM Ac-2007</strain>
    </source>
</reference>
<comment type="caution">
    <text evidence="2">The sequence shown here is derived from an EMBL/GenBank/DDBJ whole genome shotgun (WGS) entry which is preliminary data.</text>
</comment>
<organism evidence="2 3">
    <name type="scientific">Streptosporangium carneum</name>
    <dbReference type="NCBI Taxonomy" id="47481"/>
    <lineage>
        <taxon>Bacteria</taxon>
        <taxon>Bacillati</taxon>
        <taxon>Actinomycetota</taxon>
        <taxon>Actinomycetes</taxon>
        <taxon>Streptosporangiales</taxon>
        <taxon>Streptosporangiaceae</taxon>
        <taxon>Streptosporangium</taxon>
    </lineage>
</organism>
<name>A0A9W6HYT1_9ACTN</name>
<dbReference type="RefSeq" id="WP_271217330.1">
    <property type="nucleotide sequence ID" value="NZ_BAAAVD010000003.1"/>
</dbReference>
<keyword evidence="1" id="KW-0472">Membrane</keyword>
<protein>
    <submittedName>
        <fullName evidence="2">Uncharacterized protein</fullName>
    </submittedName>
</protein>
<proteinExistence type="predicted"/>
<keyword evidence="3" id="KW-1185">Reference proteome</keyword>
<reference evidence="2" key="1">
    <citation type="journal article" date="2014" name="Int. J. Syst. Evol. Microbiol.">
        <title>Complete genome sequence of Corynebacterium casei LMG S-19264T (=DSM 44701T), isolated from a smear-ripened cheese.</title>
        <authorList>
            <consortium name="US DOE Joint Genome Institute (JGI-PGF)"/>
            <person name="Walter F."/>
            <person name="Albersmeier A."/>
            <person name="Kalinowski J."/>
            <person name="Ruckert C."/>
        </authorList>
    </citation>
    <scope>NUCLEOTIDE SEQUENCE</scope>
    <source>
        <strain evidence="2">VKM Ac-2007</strain>
    </source>
</reference>
<dbReference type="AlphaFoldDB" id="A0A9W6HYT1"/>